<accession>A0A8C5YMW3</accession>
<reference evidence="2" key="2">
    <citation type="submission" date="2025-09" db="UniProtKB">
        <authorList>
            <consortium name="Ensembl"/>
        </authorList>
    </citation>
    <scope>IDENTIFICATION</scope>
</reference>
<feature type="domain" description="Headcase middle" evidence="1">
    <location>
        <begin position="1"/>
        <end position="151"/>
    </location>
</feature>
<dbReference type="PANTHER" id="PTHR13425">
    <property type="entry name" value="HEADCASE PROTEIN"/>
    <property type="match status" value="1"/>
</dbReference>
<proteinExistence type="predicted"/>
<evidence type="ECO:0000259" key="1">
    <source>
        <dbReference type="Pfam" id="PF16002"/>
    </source>
</evidence>
<dbReference type="InterPro" id="IPR031947">
    <property type="entry name" value="Headcase_mid"/>
</dbReference>
<keyword evidence="3" id="KW-1185">Reference proteome</keyword>
<name>A0A8C5YMW3_MARMA</name>
<reference evidence="2" key="1">
    <citation type="submission" date="2025-08" db="UniProtKB">
        <authorList>
            <consortium name="Ensembl"/>
        </authorList>
    </citation>
    <scope>IDENTIFICATION</scope>
</reference>
<dbReference type="Proteomes" id="UP000694407">
    <property type="component" value="Unplaced"/>
</dbReference>
<sequence>MEDDAQVGQGEDLRKFILAALSASHRNVVNCALCHRALPVFEQFPLVDGTLFLSPSRHDEIEYDVPCHLQGRLMHLYAVCVDCLEGVHKIICIKCKSRWDGSWHQLGTMYTYDILAASPCCQVGMDSTQGVVGDAQLLSTSEYNRVRGCLHFGYFEGGGRPWKRCSCK</sequence>
<dbReference type="PANTHER" id="PTHR13425:SF3">
    <property type="entry name" value="HEADCASE PROTEIN HOMOLOG"/>
    <property type="match status" value="1"/>
</dbReference>
<evidence type="ECO:0000313" key="2">
    <source>
        <dbReference type="Ensembl" id="ENSMMMP00000000641.1"/>
    </source>
</evidence>
<protein>
    <recommendedName>
        <fullName evidence="1">Headcase middle domain-containing protein</fullName>
    </recommendedName>
</protein>
<dbReference type="Ensembl" id="ENSMMMT00000000705.1">
    <property type="protein sequence ID" value="ENSMMMP00000000641.1"/>
    <property type="gene ID" value="ENSMMMG00000000611.1"/>
</dbReference>
<dbReference type="InterPro" id="IPR026066">
    <property type="entry name" value="Headcase"/>
</dbReference>
<organism evidence="2 3">
    <name type="scientific">Marmota marmota marmota</name>
    <name type="common">Alpine marmot</name>
    <dbReference type="NCBI Taxonomy" id="9994"/>
    <lineage>
        <taxon>Eukaryota</taxon>
        <taxon>Metazoa</taxon>
        <taxon>Chordata</taxon>
        <taxon>Craniata</taxon>
        <taxon>Vertebrata</taxon>
        <taxon>Euteleostomi</taxon>
        <taxon>Mammalia</taxon>
        <taxon>Eutheria</taxon>
        <taxon>Euarchontoglires</taxon>
        <taxon>Glires</taxon>
        <taxon>Rodentia</taxon>
        <taxon>Sciuromorpha</taxon>
        <taxon>Sciuridae</taxon>
        <taxon>Xerinae</taxon>
        <taxon>Marmotini</taxon>
        <taxon>Marmota</taxon>
    </lineage>
</organism>
<dbReference type="GeneTree" id="ENSGT00500000044928"/>
<dbReference type="Pfam" id="PF16002">
    <property type="entry name" value="Headcase"/>
    <property type="match status" value="1"/>
</dbReference>
<evidence type="ECO:0000313" key="3">
    <source>
        <dbReference type="Proteomes" id="UP000694407"/>
    </source>
</evidence>
<dbReference type="AlphaFoldDB" id="A0A8C5YMW3"/>